<gene>
    <name evidence="1" type="ORF">RDI58_004168</name>
</gene>
<comment type="caution">
    <text evidence="1">The sequence shown here is derived from an EMBL/GenBank/DDBJ whole genome shotgun (WGS) entry which is preliminary data.</text>
</comment>
<reference evidence="1 2" key="1">
    <citation type="submission" date="2024-02" db="EMBL/GenBank/DDBJ databases">
        <title>de novo genome assembly of Solanum bulbocastanum strain 11H21.</title>
        <authorList>
            <person name="Hosaka A.J."/>
        </authorList>
    </citation>
    <scope>NUCLEOTIDE SEQUENCE [LARGE SCALE GENOMIC DNA]</scope>
    <source>
        <tissue evidence="1">Young leaves</tissue>
    </source>
</reference>
<protein>
    <submittedName>
        <fullName evidence="1">Uncharacterized protein</fullName>
    </submittedName>
</protein>
<dbReference type="Proteomes" id="UP001371456">
    <property type="component" value="Unassembled WGS sequence"/>
</dbReference>
<dbReference type="EMBL" id="JBANQN010000002">
    <property type="protein sequence ID" value="KAK6796467.1"/>
    <property type="molecule type" value="Genomic_DNA"/>
</dbReference>
<evidence type="ECO:0000313" key="2">
    <source>
        <dbReference type="Proteomes" id="UP001371456"/>
    </source>
</evidence>
<name>A0AAN8YLB8_SOLBU</name>
<proteinExistence type="predicted"/>
<evidence type="ECO:0000313" key="1">
    <source>
        <dbReference type="EMBL" id="KAK6796467.1"/>
    </source>
</evidence>
<organism evidence="1 2">
    <name type="scientific">Solanum bulbocastanum</name>
    <name type="common">Wild potato</name>
    <dbReference type="NCBI Taxonomy" id="147425"/>
    <lineage>
        <taxon>Eukaryota</taxon>
        <taxon>Viridiplantae</taxon>
        <taxon>Streptophyta</taxon>
        <taxon>Embryophyta</taxon>
        <taxon>Tracheophyta</taxon>
        <taxon>Spermatophyta</taxon>
        <taxon>Magnoliopsida</taxon>
        <taxon>eudicotyledons</taxon>
        <taxon>Gunneridae</taxon>
        <taxon>Pentapetalae</taxon>
        <taxon>asterids</taxon>
        <taxon>lamiids</taxon>
        <taxon>Solanales</taxon>
        <taxon>Solanaceae</taxon>
        <taxon>Solanoideae</taxon>
        <taxon>Solaneae</taxon>
        <taxon>Solanum</taxon>
    </lineage>
</organism>
<sequence length="10" mass="1133">MNKELLVVTS</sequence>
<keyword evidence="2" id="KW-1185">Reference proteome</keyword>
<accession>A0AAN8YLB8</accession>